<sequence>MAQYKSFLSDAGHQSNPTLANIDSEIAAHLESIRQLCTKRNSLVPISRLPPEVLASIFVQHVAQNDLRSPLLSSGCSADWWIAVTHVCKHWREVALATPMLWCSLPFQRSDLVPEMIVRSRMAPL</sequence>
<protein>
    <recommendedName>
        <fullName evidence="1">F-box domain-containing protein</fullName>
    </recommendedName>
</protein>
<dbReference type="SUPFAM" id="SSF81383">
    <property type="entry name" value="F-box domain"/>
    <property type="match status" value="1"/>
</dbReference>
<name>A0A067P915_9AGAM</name>
<accession>A0A067P915</accession>
<dbReference type="InterPro" id="IPR036047">
    <property type="entry name" value="F-box-like_dom_sf"/>
</dbReference>
<gene>
    <name evidence="2" type="ORF">JAAARDRAFT_140488</name>
</gene>
<dbReference type="Proteomes" id="UP000027265">
    <property type="component" value="Unassembled WGS sequence"/>
</dbReference>
<dbReference type="EMBL" id="KL197749">
    <property type="protein sequence ID" value="KDQ51403.1"/>
    <property type="molecule type" value="Genomic_DNA"/>
</dbReference>
<proteinExistence type="predicted"/>
<dbReference type="Gene3D" id="1.20.1280.50">
    <property type="match status" value="1"/>
</dbReference>
<evidence type="ECO:0000313" key="2">
    <source>
        <dbReference type="EMBL" id="KDQ51403.1"/>
    </source>
</evidence>
<dbReference type="STRING" id="933084.A0A067P915"/>
<reference evidence="3" key="1">
    <citation type="journal article" date="2014" name="Proc. Natl. Acad. Sci. U.S.A.">
        <title>Extensive sampling of basidiomycete genomes demonstrates inadequacy of the white-rot/brown-rot paradigm for wood decay fungi.</title>
        <authorList>
            <person name="Riley R."/>
            <person name="Salamov A.A."/>
            <person name="Brown D.W."/>
            <person name="Nagy L.G."/>
            <person name="Floudas D."/>
            <person name="Held B.W."/>
            <person name="Levasseur A."/>
            <person name="Lombard V."/>
            <person name="Morin E."/>
            <person name="Otillar R."/>
            <person name="Lindquist E.A."/>
            <person name="Sun H."/>
            <person name="LaButti K.M."/>
            <person name="Schmutz J."/>
            <person name="Jabbour D."/>
            <person name="Luo H."/>
            <person name="Baker S.E."/>
            <person name="Pisabarro A.G."/>
            <person name="Walton J.D."/>
            <person name="Blanchette R.A."/>
            <person name="Henrissat B."/>
            <person name="Martin F."/>
            <person name="Cullen D."/>
            <person name="Hibbett D.S."/>
            <person name="Grigoriev I.V."/>
        </authorList>
    </citation>
    <scope>NUCLEOTIDE SEQUENCE [LARGE SCALE GENOMIC DNA]</scope>
    <source>
        <strain evidence="3">MUCL 33604</strain>
    </source>
</reference>
<feature type="non-terminal residue" evidence="2">
    <location>
        <position position="125"/>
    </location>
</feature>
<dbReference type="HOGENOM" id="CLU_149062_0_0_1"/>
<evidence type="ECO:0000259" key="1">
    <source>
        <dbReference type="Pfam" id="PF12937"/>
    </source>
</evidence>
<dbReference type="OrthoDB" id="2884925at2759"/>
<organism evidence="2 3">
    <name type="scientific">Jaapia argillacea MUCL 33604</name>
    <dbReference type="NCBI Taxonomy" id="933084"/>
    <lineage>
        <taxon>Eukaryota</taxon>
        <taxon>Fungi</taxon>
        <taxon>Dikarya</taxon>
        <taxon>Basidiomycota</taxon>
        <taxon>Agaricomycotina</taxon>
        <taxon>Agaricomycetes</taxon>
        <taxon>Agaricomycetidae</taxon>
        <taxon>Jaapiales</taxon>
        <taxon>Jaapiaceae</taxon>
        <taxon>Jaapia</taxon>
    </lineage>
</organism>
<dbReference type="InterPro" id="IPR001810">
    <property type="entry name" value="F-box_dom"/>
</dbReference>
<dbReference type="AlphaFoldDB" id="A0A067P915"/>
<keyword evidence="3" id="KW-1185">Reference proteome</keyword>
<dbReference type="InParanoid" id="A0A067P915"/>
<feature type="domain" description="F-box" evidence="1">
    <location>
        <begin position="46"/>
        <end position="104"/>
    </location>
</feature>
<evidence type="ECO:0000313" key="3">
    <source>
        <dbReference type="Proteomes" id="UP000027265"/>
    </source>
</evidence>
<dbReference type="Pfam" id="PF12937">
    <property type="entry name" value="F-box-like"/>
    <property type="match status" value="1"/>
</dbReference>